<dbReference type="Pfam" id="PF18145">
    <property type="entry name" value="SAVED"/>
    <property type="match status" value="1"/>
</dbReference>
<accession>A0ABS9D120</accession>
<evidence type="ECO:0000259" key="1">
    <source>
        <dbReference type="Pfam" id="PF18145"/>
    </source>
</evidence>
<reference evidence="2 3" key="1">
    <citation type="submission" date="2022-01" db="EMBL/GenBank/DDBJ databases">
        <title>Octadecabacter sp. nov., isolated from a marine alga.</title>
        <authorList>
            <person name="Jin M.S."/>
            <person name="Kim H.M."/>
            <person name="Han D.M."/>
            <person name="Jung J.J."/>
            <person name="Jeon C.O."/>
        </authorList>
    </citation>
    <scope>NUCLEOTIDE SEQUENCE [LARGE SCALE GENOMIC DNA]</scope>
    <source>
        <strain evidence="2 3">G9-8</strain>
    </source>
</reference>
<gene>
    <name evidence="2" type="ORF">L0664_12970</name>
</gene>
<dbReference type="EMBL" id="JAKGAQ010000003">
    <property type="protein sequence ID" value="MCF2871983.1"/>
    <property type="molecule type" value="Genomic_DNA"/>
</dbReference>
<protein>
    <submittedName>
        <fullName evidence="2">SAVED domain-containing protein</fullName>
    </submittedName>
</protein>
<name>A0ABS9D120_9RHOB</name>
<evidence type="ECO:0000313" key="3">
    <source>
        <dbReference type="Proteomes" id="UP001200557"/>
    </source>
</evidence>
<dbReference type="InterPro" id="IPR040836">
    <property type="entry name" value="SAVED"/>
</dbReference>
<dbReference type="NCBIfam" id="NF033611">
    <property type="entry name" value="SAVED"/>
    <property type="match status" value="1"/>
</dbReference>
<feature type="domain" description="SMODS-associated and fused to various effectors" evidence="1">
    <location>
        <begin position="210"/>
        <end position="385"/>
    </location>
</feature>
<comment type="caution">
    <text evidence="2">The sequence shown here is derived from an EMBL/GenBank/DDBJ whole genome shotgun (WGS) entry which is preliminary data.</text>
</comment>
<keyword evidence="3" id="KW-1185">Reference proteome</keyword>
<dbReference type="Proteomes" id="UP001200557">
    <property type="component" value="Unassembled WGS sequence"/>
</dbReference>
<proteinExistence type="predicted"/>
<sequence length="387" mass="43544">MAEKTKKTSRGRHGNVTGKALNLVWARAAGRCQLEGCNDDLTRHLVVGSRTANKAYIAHIIGSSADGPRGDLERSKQLAKDPDNVMLLCDGCHREIDREHPEDYPEDRLRGMKRRHEAWVSRAVGLSPKSQSHILRFTNRIENNETSIPFDDCVMALRGIEKTPAEIHAIDLKIGLTGHSETDDVYWAAEPVDLQNFFNKKLESFFNTEKIRHLSVFGFGPMPLLVKLGQLLPDLHDIDVFSRHREPTPSWAWKRGLARMNPLAVRGDANASRVAIKLSITDRVNDERVQAVVGSDNLSIWEITCEQPGYDVLSTRADLGEFRKVVRAAFNEIKQIHGEKAGVFVFPAAPAACCVEFGRVWQPKAHLPMEIFDQVKDRGFVSRLRIE</sequence>
<organism evidence="2 3">
    <name type="scientific">Octadecabacter dasysiphoniae</name>
    <dbReference type="NCBI Taxonomy" id="2909341"/>
    <lineage>
        <taxon>Bacteria</taxon>
        <taxon>Pseudomonadati</taxon>
        <taxon>Pseudomonadota</taxon>
        <taxon>Alphaproteobacteria</taxon>
        <taxon>Rhodobacterales</taxon>
        <taxon>Roseobacteraceae</taxon>
        <taxon>Octadecabacter</taxon>
    </lineage>
</organism>
<dbReference type="RefSeq" id="WP_235226311.1">
    <property type="nucleotide sequence ID" value="NZ_JAKGAQ010000003.1"/>
</dbReference>
<evidence type="ECO:0000313" key="2">
    <source>
        <dbReference type="EMBL" id="MCF2871983.1"/>
    </source>
</evidence>